<reference evidence="1 2" key="1">
    <citation type="submission" date="2018-08" db="EMBL/GenBank/DDBJ databases">
        <title>A genome reference for cultivated species of the human gut microbiota.</title>
        <authorList>
            <person name="Zou Y."/>
            <person name="Xue W."/>
            <person name="Luo G."/>
        </authorList>
    </citation>
    <scope>NUCLEOTIDE SEQUENCE [LARGE SCALE GENOMIC DNA]</scope>
    <source>
        <strain evidence="1 2">AF28-26</strain>
    </source>
</reference>
<dbReference type="AlphaFoldDB" id="A0A412AXJ0"/>
<evidence type="ECO:0000313" key="1">
    <source>
        <dbReference type="EMBL" id="RGQ41130.1"/>
    </source>
</evidence>
<gene>
    <name evidence="1" type="ORF">DWY99_06795</name>
</gene>
<sequence>MARKLPLAAYGNRPPRHGRPGSGIGSYVLCLTEICLEIKRTEKEKKKAFFGFSKTLSNH</sequence>
<accession>A0A412AXJ0</accession>
<dbReference type="EMBL" id="QRTC01000021">
    <property type="protein sequence ID" value="RGQ41130.1"/>
    <property type="molecule type" value="Genomic_DNA"/>
</dbReference>
<proteinExistence type="predicted"/>
<evidence type="ECO:0000313" key="2">
    <source>
        <dbReference type="Proteomes" id="UP000284751"/>
    </source>
</evidence>
<dbReference type="Proteomes" id="UP000284751">
    <property type="component" value="Unassembled WGS sequence"/>
</dbReference>
<name>A0A412AXJ0_9FIRM</name>
<comment type="caution">
    <text evidence="1">The sequence shown here is derived from an EMBL/GenBank/DDBJ whole genome shotgun (WGS) entry which is preliminary data.</text>
</comment>
<organism evidence="1 2">
    <name type="scientific">[Clostridium] leptum</name>
    <dbReference type="NCBI Taxonomy" id="1535"/>
    <lineage>
        <taxon>Bacteria</taxon>
        <taxon>Bacillati</taxon>
        <taxon>Bacillota</taxon>
        <taxon>Clostridia</taxon>
        <taxon>Eubacteriales</taxon>
        <taxon>Oscillospiraceae</taxon>
        <taxon>Oscillospiraceae incertae sedis</taxon>
    </lineage>
</organism>
<protein>
    <submittedName>
        <fullName evidence="1">Uncharacterized protein</fullName>
    </submittedName>
</protein>